<keyword evidence="2" id="KW-1185">Reference proteome</keyword>
<name>A0ACC0PME2_RHOML</name>
<dbReference type="EMBL" id="CM046389">
    <property type="protein sequence ID" value="KAI8566192.1"/>
    <property type="molecule type" value="Genomic_DNA"/>
</dbReference>
<reference evidence="1" key="1">
    <citation type="submission" date="2022-02" db="EMBL/GenBank/DDBJ databases">
        <title>Plant Genome Project.</title>
        <authorList>
            <person name="Zhang R.-G."/>
        </authorList>
    </citation>
    <scope>NUCLEOTIDE SEQUENCE</scope>
    <source>
        <strain evidence="1">AT1</strain>
    </source>
</reference>
<proteinExistence type="predicted"/>
<evidence type="ECO:0000313" key="2">
    <source>
        <dbReference type="Proteomes" id="UP001062846"/>
    </source>
</evidence>
<gene>
    <name evidence="1" type="ORF">RHMOL_Rhmol02G0020900</name>
</gene>
<dbReference type="Proteomes" id="UP001062846">
    <property type="component" value="Chromosome 2"/>
</dbReference>
<organism evidence="1 2">
    <name type="scientific">Rhododendron molle</name>
    <name type="common">Chinese azalea</name>
    <name type="synonym">Azalea mollis</name>
    <dbReference type="NCBI Taxonomy" id="49168"/>
    <lineage>
        <taxon>Eukaryota</taxon>
        <taxon>Viridiplantae</taxon>
        <taxon>Streptophyta</taxon>
        <taxon>Embryophyta</taxon>
        <taxon>Tracheophyta</taxon>
        <taxon>Spermatophyta</taxon>
        <taxon>Magnoliopsida</taxon>
        <taxon>eudicotyledons</taxon>
        <taxon>Gunneridae</taxon>
        <taxon>Pentapetalae</taxon>
        <taxon>asterids</taxon>
        <taxon>Ericales</taxon>
        <taxon>Ericaceae</taxon>
        <taxon>Ericoideae</taxon>
        <taxon>Rhodoreae</taxon>
        <taxon>Rhododendron</taxon>
    </lineage>
</organism>
<comment type="caution">
    <text evidence="1">The sequence shown here is derived from an EMBL/GenBank/DDBJ whole genome shotgun (WGS) entry which is preliminary data.</text>
</comment>
<evidence type="ECO:0000313" key="1">
    <source>
        <dbReference type="EMBL" id="KAI8566192.1"/>
    </source>
</evidence>
<accession>A0ACC0PME2</accession>
<sequence length="99" mass="11318">MDKKVKHFVLVHGAGHGAWCWYKVATQLRAAGHRVTALDMAASGVHPKQVDELRSMPDYLRPLMEFMESLPSGDRGGFGRRQRRRRQHICCYGEVPKQD</sequence>
<protein>
    <submittedName>
        <fullName evidence="1">Uncharacterized protein</fullName>
    </submittedName>
</protein>